<name>A0A318RDL5_WILLI</name>
<protein>
    <submittedName>
        <fullName evidence="1">Putative ABC-type ATPase</fullName>
    </submittedName>
</protein>
<evidence type="ECO:0000313" key="1">
    <source>
        <dbReference type="EMBL" id="PYE11980.1"/>
    </source>
</evidence>
<comment type="caution">
    <text evidence="1">The sequence shown here is derived from an EMBL/GenBank/DDBJ whole genome shotgun (WGS) entry which is preliminary data.</text>
</comment>
<evidence type="ECO:0000313" key="2">
    <source>
        <dbReference type="Proteomes" id="UP000247591"/>
    </source>
</evidence>
<dbReference type="Gene3D" id="3.40.50.300">
    <property type="entry name" value="P-loop containing nucleotide triphosphate hydrolases"/>
    <property type="match status" value="1"/>
</dbReference>
<dbReference type="PANTHER" id="PTHR39206">
    <property type="entry name" value="SLL8004 PROTEIN"/>
    <property type="match status" value="1"/>
</dbReference>
<dbReference type="SUPFAM" id="SSF52540">
    <property type="entry name" value="P-loop containing nucleoside triphosphate hydrolases"/>
    <property type="match status" value="1"/>
</dbReference>
<gene>
    <name evidence="1" type="ORF">DFR67_12754</name>
</gene>
<keyword evidence="2" id="KW-1185">Reference proteome</keyword>
<reference evidence="1 2" key="1">
    <citation type="submission" date="2018-06" db="EMBL/GenBank/DDBJ databases">
        <title>Genomic Encyclopedia of Type Strains, Phase IV (KMG-IV): sequencing the most valuable type-strain genomes for metagenomic binning, comparative biology and taxonomic classification.</title>
        <authorList>
            <person name="Goeker M."/>
        </authorList>
    </citation>
    <scope>NUCLEOTIDE SEQUENCE [LARGE SCALE GENOMIC DNA]</scope>
    <source>
        <strain evidence="1 2">DSM 45521</strain>
    </source>
</reference>
<accession>A0A318RDL5</accession>
<dbReference type="PANTHER" id="PTHR39206:SF1">
    <property type="entry name" value="SLL8004 PROTEIN"/>
    <property type="match status" value="1"/>
</dbReference>
<sequence length="189" mass="20141">MKRLDLVIGPNGSGKSTFVELTLAPVLPTSVFVNADIIARQTWPDDAEAMSYEAAQSAAATRDALIDAGRSFIAETVFSHPSKLDLISRAQAHGFAVVVHVLLVPEAVAVLRVSHRVSAGGHSVPEAKIRERYHRLWPLVATAVVRSQQATVYDSASGTPRIVARFTGGSPVGAISWPPWTPEALAARA</sequence>
<dbReference type="Pfam" id="PF13671">
    <property type="entry name" value="AAA_33"/>
    <property type="match status" value="1"/>
</dbReference>
<dbReference type="InterPro" id="IPR027417">
    <property type="entry name" value="P-loop_NTPase"/>
</dbReference>
<dbReference type="AlphaFoldDB" id="A0A318RDL5"/>
<dbReference type="Proteomes" id="UP000247591">
    <property type="component" value="Unassembled WGS sequence"/>
</dbReference>
<dbReference type="EMBL" id="QJSP01000027">
    <property type="protein sequence ID" value="PYE11980.1"/>
    <property type="molecule type" value="Genomic_DNA"/>
</dbReference>
<organism evidence="1 2">
    <name type="scientific">Williamsia limnetica</name>
    <dbReference type="NCBI Taxonomy" id="882452"/>
    <lineage>
        <taxon>Bacteria</taxon>
        <taxon>Bacillati</taxon>
        <taxon>Actinomycetota</taxon>
        <taxon>Actinomycetes</taxon>
        <taxon>Mycobacteriales</taxon>
        <taxon>Nocardiaceae</taxon>
        <taxon>Williamsia</taxon>
    </lineage>
</organism>
<dbReference type="RefSeq" id="WP_110472837.1">
    <property type="nucleotide sequence ID" value="NZ_QJSP01000027.1"/>
</dbReference>
<dbReference type="OrthoDB" id="9791543at2"/>
<proteinExistence type="predicted"/>